<gene>
    <name evidence="1" type="ORF">F9U64_11065</name>
</gene>
<proteinExistence type="predicted"/>
<dbReference type="SUPFAM" id="SSF53756">
    <property type="entry name" value="UDP-Glycosyltransferase/glycogen phosphorylase"/>
    <property type="match status" value="1"/>
</dbReference>
<dbReference type="EMBL" id="WEID01000052">
    <property type="protein sequence ID" value="KAB8135800.1"/>
    <property type="molecule type" value="Genomic_DNA"/>
</dbReference>
<accession>A0A7C8GT15</accession>
<protein>
    <submittedName>
        <fullName evidence="1">Uncharacterized protein</fullName>
    </submittedName>
</protein>
<dbReference type="OrthoDB" id="2622399at2"/>
<keyword evidence="2" id="KW-1185">Reference proteome</keyword>
<reference evidence="1 2" key="1">
    <citation type="submission" date="2019-10" db="EMBL/GenBank/DDBJ databases">
        <title>Gracilibacillus sp. nov. isolated from rice seeds.</title>
        <authorList>
            <person name="He S."/>
        </authorList>
    </citation>
    <scope>NUCLEOTIDE SEQUENCE [LARGE SCALE GENOMIC DNA]</scope>
    <source>
        <strain evidence="1 2">TD8</strain>
    </source>
</reference>
<sequence length="504" mass="58084">MNNFQKNYWSMYLDFIRDFEALSFQGYSLPYLCHLPSYILPNTSLLQNLKRAEYSKNIKNEITSQKQFQQVFNHFIQNHTKKTVKKAQGKVVIHMDKLLRFPTSVIMGHFDHKRTILLTNGKLSGNKAIPNANSVRVNKKARAVPLTNTINVKQVKVKNNHPTNYKVKQKMVTLSLESYEKNIEANISLVQKEAIKLLNKYKDHHLYGHNTFRKWLLNNLKVVMIQIDATRRFLKHIAVSCVIVSTTHSYINRILAIVAASKGIPTICMQHGIIASELGYLPKIAAIDAVYGQYEKDWFINNGAPKGSVEVIGHPRFDQISQQSNVPQRLFQSKLGLDPKKKTVMFAVRGQEDVDQWRKLIQFLSQKLDINIVIKNYPSRSPHQLTKEFPNVYSTMHYPLYDIFANVDAVIAYPSTVGLEALISKKPVFILDKDANGNTNYYQGLDDLIHKNPKILAHQVYRYFSSPVDKKRIDATHQTFLDNAYATEKRSIDRLLKLIQRLTR</sequence>
<evidence type="ECO:0000313" key="1">
    <source>
        <dbReference type="EMBL" id="KAB8135800.1"/>
    </source>
</evidence>
<dbReference type="InterPro" id="IPR043148">
    <property type="entry name" value="TagF_C"/>
</dbReference>
<dbReference type="AlphaFoldDB" id="A0A7C8GT15"/>
<evidence type="ECO:0000313" key="2">
    <source>
        <dbReference type="Proteomes" id="UP000480246"/>
    </source>
</evidence>
<comment type="caution">
    <text evidence="1">The sequence shown here is derived from an EMBL/GenBank/DDBJ whole genome shotgun (WGS) entry which is preliminary data.</text>
</comment>
<organism evidence="1 2">
    <name type="scientific">Gracilibacillus oryzae</name>
    <dbReference type="NCBI Taxonomy" id="1672701"/>
    <lineage>
        <taxon>Bacteria</taxon>
        <taxon>Bacillati</taxon>
        <taxon>Bacillota</taxon>
        <taxon>Bacilli</taxon>
        <taxon>Bacillales</taxon>
        <taxon>Bacillaceae</taxon>
        <taxon>Gracilibacillus</taxon>
    </lineage>
</organism>
<name>A0A7C8GT15_9BACI</name>
<dbReference type="Proteomes" id="UP000480246">
    <property type="component" value="Unassembled WGS sequence"/>
</dbReference>
<dbReference type="Gene3D" id="3.40.50.12580">
    <property type="match status" value="1"/>
</dbReference>
<dbReference type="RefSeq" id="WP_153403342.1">
    <property type="nucleotide sequence ID" value="NZ_ML762430.1"/>
</dbReference>